<dbReference type="InterPro" id="IPR036097">
    <property type="entry name" value="HisK_dim/P_sf"/>
</dbReference>
<protein>
    <recommendedName>
        <fullName evidence="3">histidine kinase</fullName>
        <ecNumber evidence="3">2.7.13.3</ecNumber>
    </recommendedName>
</protein>
<dbReference type="PROSITE" id="PS50109">
    <property type="entry name" value="HIS_KIN"/>
    <property type="match status" value="1"/>
</dbReference>
<keyword evidence="10 12" id="KW-1133">Transmembrane helix</keyword>
<dbReference type="EMBL" id="UOFF01000379">
    <property type="protein sequence ID" value="VAW57381.1"/>
    <property type="molecule type" value="Genomic_DNA"/>
</dbReference>
<feature type="transmembrane region" description="Helical" evidence="12">
    <location>
        <begin position="47"/>
        <end position="64"/>
    </location>
</feature>
<keyword evidence="5" id="KW-0808">Transferase</keyword>
<dbReference type="Gene3D" id="3.30.565.10">
    <property type="entry name" value="Histidine kinase-like ATPase, C-terminal domain"/>
    <property type="match status" value="1"/>
</dbReference>
<evidence type="ECO:0000256" key="6">
    <source>
        <dbReference type="ARBA" id="ARBA00022692"/>
    </source>
</evidence>
<keyword evidence="12" id="KW-0472">Membrane</keyword>
<evidence type="ECO:0000256" key="12">
    <source>
        <dbReference type="SAM" id="Phobius"/>
    </source>
</evidence>
<comment type="subcellular location">
    <subcellularLocation>
        <location evidence="2">Membrane</location>
        <topology evidence="2">Multi-pass membrane protein</topology>
    </subcellularLocation>
</comment>
<evidence type="ECO:0000256" key="9">
    <source>
        <dbReference type="ARBA" id="ARBA00022840"/>
    </source>
</evidence>
<dbReference type="CDD" id="cd00082">
    <property type="entry name" value="HisKA"/>
    <property type="match status" value="1"/>
</dbReference>
<dbReference type="InterPro" id="IPR050428">
    <property type="entry name" value="TCS_sensor_his_kinase"/>
</dbReference>
<organism evidence="14">
    <name type="scientific">hydrothermal vent metagenome</name>
    <dbReference type="NCBI Taxonomy" id="652676"/>
    <lineage>
        <taxon>unclassified sequences</taxon>
        <taxon>metagenomes</taxon>
        <taxon>ecological metagenomes</taxon>
    </lineage>
</organism>
<dbReference type="Pfam" id="PF00512">
    <property type="entry name" value="HisKA"/>
    <property type="match status" value="1"/>
</dbReference>
<dbReference type="PANTHER" id="PTHR45436:SF14">
    <property type="entry name" value="SENSOR PROTEIN QSEC"/>
    <property type="match status" value="1"/>
</dbReference>
<evidence type="ECO:0000256" key="11">
    <source>
        <dbReference type="ARBA" id="ARBA00023012"/>
    </source>
</evidence>
<dbReference type="SUPFAM" id="SSF47384">
    <property type="entry name" value="Homodimeric domain of signal transducing histidine kinase"/>
    <property type="match status" value="1"/>
</dbReference>
<evidence type="ECO:0000313" key="14">
    <source>
        <dbReference type="EMBL" id="VAW57381.1"/>
    </source>
</evidence>
<dbReference type="InterPro" id="IPR005467">
    <property type="entry name" value="His_kinase_dom"/>
</dbReference>
<evidence type="ECO:0000256" key="2">
    <source>
        <dbReference type="ARBA" id="ARBA00004141"/>
    </source>
</evidence>
<evidence type="ECO:0000256" key="4">
    <source>
        <dbReference type="ARBA" id="ARBA00022553"/>
    </source>
</evidence>
<sequence length="467" mass="53037">MKNSLRNYLLISILLTLVVVGSFTIWGGYRASVNEVEKLFDAQLSRSAYLMLGLVIAEVNLGHMKEFSDGVKKNTLNTRYKRELEYEISQQGHFYELKLAYQVWDSFGNMLLRSTNAPLQPMSELDSGYSNLTFKKQNWRIYALWDADKYYQVITAEREDVRASLVNKIILQMTWPFVLLLPIMGGLVWYFVSRGLSPLEHIAHDIAGRKSEHLHALTFEQTPSEIQPLVDELNRLFVSLRLSFDKERHFTSDAAHELRTPLAALKVHVQCLQNSDNDEDRKKELQAIDFGVNRASHLVDQLLGLARLDPNAIRATQTQTRINLHEICVNQVTAIYPLANDKNQTISLLGDEQVYIQGYVYPLESMLRNLLSNAVSYTPVGGEILLELHKKANVIELKLHDSGPGIPVEQRLDVLQRFRKVKGNTEMGSGIGLSIVKRVAELLQLQIELSESTRLGGLCVCLRTTTQ</sequence>
<feature type="domain" description="Histidine kinase" evidence="13">
    <location>
        <begin position="253"/>
        <end position="467"/>
    </location>
</feature>
<evidence type="ECO:0000256" key="7">
    <source>
        <dbReference type="ARBA" id="ARBA00022741"/>
    </source>
</evidence>
<dbReference type="SUPFAM" id="SSF55874">
    <property type="entry name" value="ATPase domain of HSP90 chaperone/DNA topoisomerase II/histidine kinase"/>
    <property type="match status" value="1"/>
</dbReference>
<feature type="transmembrane region" description="Helical" evidence="12">
    <location>
        <begin position="7"/>
        <end position="27"/>
    </location>
</feature>
<dbReference type="SMART" id="SM00387">
    <property type="entry name" value="HATPase_c"/>
    <property type="match status" value="1"/>
</dbReference>
<dbReference type="GO" id="GO:0005524">
    <property type="term" value="F:ATP binding"/>
    <property type="evidence" value="ECO:0007669"/>
    <property type="project" value="UniProtKB-KW"/>
</dbReference>
<dbReference type="GO" id="GO:0000155">
    <property type="term" value="F:phosphorelay sensor kinase activity"/>
    <property type="evidence" value="ECO:0007669"/>
    <property type="project" value="InterPro"/>
</dbReference>
<evidence type="ECO:0000256" key="10">
    <source>
        <dbReference type="ARBA" id="ARBA00022989"/>
    </source>
</evidence>
<keyword evidence="8" id="KW-0418">Kinase</keyword>
<evidence type="ECO:0000256" key="5">
    <source>
        <dbReference type="ARBA" id="ARBA00022679"/>
    </source>
</evidence>
<dbReference type="InterPro" id="IPR036890">
    <property type="entry name" value="HATPase_C_sf"/>
</dbReference>
<dbReference type="InterPro" id="IPR003661">
    <property type="entry name" value="HisK_dim/P_dom"/>
</dbReference>
<keyword evidence="4" id="KW-0597">Phosphoprotein</keyword>
<evidence type="ECO:0000256" key="1">
    <source>
        <dbReference type="ARBA" id="ARBA00000085"/>
    </source>
</evidence>
<dbReference type="Pfam" id="PF08521">
    <property type="entry name" value="2CSK_N"/>
    <property type="match status" value="1"/>
</dbReference>
<evidence type="ECO:0000256" key="8">
    <source>
        <dbReference type="ARBA" id="ARBA00022777"/>
    </source>
</evidence>
<evidence type="ECO:0000256" key="3">
    <source>
        <dbReference type="ARBA" id="ARBA00012438"/>
    </source>
</evidence>
<dbReference type="AlphaFoldDB" id="A0A3B0WPX2"/>
<keyword evidence="11" id="KW-0902">Two-component regulatory system</keyword>
<keyword evidence="7" id="KW-0547">Nucleotide-binding</keyword>
<reference evidence="14" key="1">
    <citation type="submission" date="2018-06" db="EMBL/GenBank/DDBJ databases">
        <authorList>
            <person name="Zhirakovskaya E."/>
        </authorList>
    </citation>
    <scope>NUCLEOTIDE SEQUENCE</scope>
</reference>
<dbReference type="PANTHER" id="PTHR45436">
    <property type="entry name" value="SENSOR HISTIDINE KINASE YKOH"/>
    <property type="match status" value="1"/>
</dbReference>
<name>A0A3B0WPX2_9ZZZZ</name>
<comment type="catalytic activity">
    <reaction evidence="1">
        <text>ATP + protein L-histidine = ADP + protein N-phospho-L-histidine.</text>
        <dbReference type="EC" id="2.7.13.3"/>
    </reaction>
</comment>
<dbReference type="InterPro" id="IPR013727">
    <property type="entry name" value="2CSK_N"/>
</dbReference>
<proteinExistence type="predicted"/>
<dbReference type="SMART" id="SM00388">
    <property type="entry name" value="HisKA"/>
    <property type="match status" value="1"/>
</dbReference>
<gene>
    <name evidence="14" type="ORF">MNBD_GAMMA07-693</name>
</gene>
<dbReference type="InterPro" id="IPR003594">
    <property type="entry name" value="HATPase_dom"/>
</dbReference>
<keyword evidence="6 12" id="KW-0812">Transmembrane</keyword>
<feature type="transmembrane region" description="Helical" evidence="12">
    <location>
        <begin position="169"/>
        <end position="192"/>
    </location>
</feature>
<dbReference type="Pfam" id="PF02518">
    <property type="entry name" value="HATPase_c"/>
    <property type="match status" value="1"/>
</dbReference>
<dbReference type="Gene3D" id="1.10.287.130">
    <property type="match status" value="1"/>
</dbReference>
<evidence type="ECO:0000259" key="13">
    <source>
        <dbReference type="PROSITE" id="PS50109"/>
    </source>
</evidence>
<accession>A0A3B0WPX2</accession>
<dbReference type="GO" id="GO:0005886">
    <property type="term" value="C:plasma membrane"/>
    <property type="evidence" value="ECO:0007669"/>
    <property type="project" value="TreeGrafter"/>
</dbReference>
<keyword evidence="9" id="KW-0067">ATP-binding</keyword>
<dbReference type="EC" id="2.7.13.3" evidence="3"/>